<evidence type="ECO:0000313" key="10">
    <source>
        <dbReference type="Proteomes" id="UP000737018"/>
    </source>
</evidence>
<feature type="binding site" evidence="6">
    <location>
        <position position="76"/>
    </location>
    <ligand>
        <name>ATP</name>
        <dbReference type="ChEBI" id="CHEBI:30616"/>
    </ligand>
</feature>
<dbReference type="Pfam" id="PF07714">
    <property type="entry name" value="PK_Tyr_Ser-Thr"/>
    <property type="match status" value="1"/>
</dbReference>
<evidence type="ECO:0000256" key="3">
    <source>
        <dbReference type="ARBA" id="ARBA00022741"/>
    </source>
</evidence>
<feature type="region of interest" description="Disordered" evidence="7">
    <location>
        <begin position="1"/>
        <end position="20"/>
    </location>
</feature>
<dbReference type="OrthoDB" id="1496297at2759"/>
<dbReference type="GO" id="GO:0004674">
    <property type="term" value="F:protein serine/threonine kinase activity"/>
    <property type="evidence" value="ECO:0007669"/>
    <property type="project" value="UniProtKB-KW"/>
</dbReference>
<dbReference type="SUPFAM" id="SSF56112">
    <property type="entry name" value="Protein kinase-like (PK-like)"/>
    <property type="match status" value="1"/>
</dbReference>
<dbReference type="InterPro" id="IPR045272">
    <property type="entry name" value="ANXUR1/2-like"/>
</dbReference>
<dbReference type="PANTHER" id="PTHR27003:SF451">
    <property type="entry name" value="PROTEIN KINASE DOMAIN-CONTAINING PROTEIN"/>
    <property type="match status" value="1"/>
</dbReference>
<evidence type="ECO:0000256" key="1">
    <source>
        <dbReference type="ARBA" id="ARBA00022527"/>
    </source>
</evidence>
<dbReference type="Proteomes" id="UP000737018">
    <property type="component" value="Unassembled WGS sequence"/>
</dbReference>
<dbReference type="GO" id="GO:0004714">
    <property type="term" value="F:transmembrane receptor protein tyrosine kinase activity"/>
    <property type="evidence" value="ECO:0007669"/>
    <property type="project" value="InterPro"/>
</dbReference>
<dbReference type="EMBL" id="JRKL02005303">
    <property type="protein sequence ID" value="KAF3950736.1"/>
    <property type="molecule type" value="Genomic_DNA"/>
</dbReference>
<evidence type="ECO:0000256" key="4">
    <source>
        <dbReference type="ARBA" id="ARBA00022777"/>
    </source>
</evidence>
<sequence length="380" mass="43088">MKGISELFRPSRKRRSDETKQSDLVLPEGLCRRFSLAEIKIATNNFDEYFVIGQGDYGTVYKGFIDDPTTISVAIKRVNIDSRAGFHELKTELLLLCQLRHSNLAPLIGYCLDHRQMILVYQFIFNGNLGEHLYGTNHDNPLPWKQRLRISIGVARVLHYLHTGLKHTIIHRNVKPSNILLDEKWEPKLADFVSYKLGPPSLSKALIRVDSSAYSGVQSSTLEHIDPEYFVCGELIDKSDVYSFGLVLLQLLCGRKTLEQRQLLEWVRKCKREGTINEIGDPYLMGKIAPECFKKYVDIATSCVQNKGKNRPTIGEVQVILEHALELQESADAARKDVDPGGDHYNYPIVEYTCSASPPESEPEESVSDSDITATIWENF</sequence>
<keyword evidence="5 6" id="KW-0067">ATP-binding</keyword>
<dbReference type="InterPro" id="IPR011009">
    <property type="entry name" value="Kinase-like_dom_sf"/>
</dbReference>
<proteinExistence type="predicted"/>
<evidence type="ECO:0000313" key="9">
    <source>
        <dbReference type="EMBL" id="KAF3950736.1"/>
    </source>
</evidence>
<dbReference type="FunFam" id="3.30.200.20:FF:000039">
    <property type="entry name" value="receptor-like protein kinase FERONIA"/>
    <property type="match status" value="1"/>
</dbReference>
<keyword evidence="4" id="KW-0418">Kinase</keyword>
<name>A0A8J4QGB6_9ROSI</name>
<keyword evidence="3 6" id="KW-0547">Nucleotide-binding</keyword>
<dbReference type="PANTHER" id="PTHR27003">
    <property type="entry name" value="OS07G0166700 PROTEIN"/>
    <property type="match status" value="1"/>
</dbReference>
<dbReference type="InterPro" id="IPR017441">
    <property type="entry name" value="Protein_kinase_ATP_BS"/>
</dbReference>
<evidence type="ECO:0000256" key="5">
    <source>
        <dbReference type="ARBA" id="ARBA00022840"/>
    </source>
</evidence>
<dbReference type="GO" id="GO:0005524">
    <property type="term" value="F:ATP binding"/>
    <property type="evidence" value="ECO:0007669"/>
    <property type="project" value="UniProtKB-UniRule"/>
</dbReference>
<organism evidence="9 10">
    <name type="scientific">Castanea mollissima</name>
    <name type="common">Chinese chestnut</name>
    <dbReference type="NCBI Taxonomy" id="60419"/>
    <lineage>
        <taxon>Eukaryota</taxon>
        <taxon>Viridiplantae</taxon>
        <taxon>Streptophyta</taxon>
        <taxon>Embryophyta</taxon>
        <taxon>Tracheophyta</taxon>
        <taxon>Spermatophyta</taxon>
        <taxon>Magnoliopsida</taxon>
        <taxon>eudicotyledons</taxon>
        <taxon>Gunneridae</taxon>
        <taxon>Pentapetalae</taxon>
        <taxon>rosids</taxon>
        <taxon>fabids</taxon>
        <taxon>Fagales</taxon>
        <taxon>Fagaceae</taxon>
        <taxon>Castanea</taxon>
    </lineage>
</organism>
<dbReference type="InterPro" id="IPR000719">
    <property type="entry name" value="Prot_kinase_dom"/>
</dbReference>
<dbReference type="Gene3D" id="1.10.510.10">
    <property type="entry name" value="Transferase(Phosphotransferase) domain 1"/>
    <property type="match status" value="1"/>
</dbReference>
<keyword evidence="10" id="KW-1185">Reference proteome</keyword>
<feature type="domain" description="Protein kinase" evidence="8">
    <location>
        <begin position="46"/>
        <end position="326"/>
    </location>
</feature>
<dbReference type="PROSITE" id="PS50011">
    <property type="entry name" value="PROTEIN_KINASE_DOM"/>
    <property type="match status" value="1"/>
</dbReference>
<accession>A0A8J4QGB6</accession>
<dbReference type="InterPro" id="IPR001245">
    <property type="entry name" value="Ser-Thr/Tyr_kinase_cat_dom"/>
</dbReference>
<evidence type="ECO:0000256" key="6">
    <source>
        <dbReference type="PROSITE-ProRule" id="PRU10141"/>
    </source>
</evidence>
<keyword evidence="2" id="KW-0808">Transferase</keyword>
<evidence type="ECO:0000259" key="8">
    <source>
        <dbReference type="PROSITE" id="PS50011"/>
    </source>
</evidence>
<dbReference type="GO" id="GO:0005886">
    <property type="term" value="C:plasma membrane"/>
    <property type="evidence" value="ECO:0007669"/>
    <property type="project" value="TreeGrafter"/>
</dbReference>
<protein>
    <recommendedName>
        <fullName evidence="8">Protein kinase domain-containing protein</fullName>
    </recommendedName>
</protein>
<comment type="caution">
    <text evidence="9">The sequence shown here is derived from an EMBL/GenBank/DDBJ whole genome shotgun (WGS) entry which is preliminary data.</text>
</comment>
<gene>
    <name evidence="9" type="ORF">CMV_023544</name>
</gene>
<dbReference type="AlphaFoldDB" id="A0A8J4QGB6"/>
<evidence type="ECO:0000256" key="7">
    <source>
        <dbReference type="SAM" id="MobiDB-lite"/>
    </source>
</evidence>
<evidence type="ECO:0000256" key="2">
    <source>
        <dbReference type="ARBA" id="ARBA00022679"/>
    </source>
</evidence>
<keyword evidence="1" id="KW-0723">Serine/threonine-protein kinase</keyword>
<dbReference type="GO" id="GO:0009506">
    <property type="term" value="C:plasmodesma"/>
    <property type="evidence" value="ECO:0007669"/>
    <property type="project" value="TreeGrafter"/>
</dbReference>
<dbReference type="PROSITE" id="PS00107">
    <property type="entry name" value="PROTEIN_KINASE_ATP"/>
    <property type="match status" value="1"/>
</dbReference>
<reference evidence="9" key="1">
    <citation type="submission" date="2020-03" db="EMBL/GenBank/DDBJ databases">
        <title>Castanea mollissima Vanexum genome sequencing.</title>
        <authorList>
            <person name="Staton M."/>
        </authorList>
    </citation>
    <scope>NUCLEOTIDE SEQUENCE</scope>
    <source>
        <tissue evidence="9">Leaf</tissue>
    </source>
</reference>
<dbReference type="Gene3D" id="3.30.200.20">
    <property type="entry name" value="Phosphorylase Kinase, domain 1"/>
    <property type="match status" value="1"/>
</dbReference>